<dbReference type="EMBL" id="JANQBD010000008">
    <property type="protein sequence ID" value="MCR8632155.1"/>
    <property type="molecule type" value="Genomic_DNA"/>
</dbReference>
<dbReference type="Pfam" id="PF00884">
    <property type="entry name" value="Sulfatase"/>
    <property type="match status" value="1"/>
</dbReference>
<feature type="domain" description="Sulfatase N-terminal" evidence="1">
    <location>
        <begin position="4"/>
        <end position="336"/>
    </location>
</feature>
<accession>A0ABT1YG31</accession>
<name>A0ABT1YG31_9BACL</name>
<dbReference type="CDD" id="cd16148">
    <property type="entry name" value="sulfatase_like"/>
    <property type="match status" value="1"/>
</dbReference>
<dbReference type="InterPro" id="IPR000917">
    <property type="entry name" value="Sulfatase_N"/>
</dbReference>
<dbReference type="Proteomes" id="UP001300012">
    <property type="component" value="Unassembled WGS sequence"/>
</dbReference>
<evidence type="ECO:0000313" key="2">
    <source>
        <dbReference type="EMBL" id="MCR8632155.1"/>
    </source>
</evidence>
<dbReference type="PANTHER" id="PTHR43108">
    <property type="entry name" value="N-ACETYLGLUCOSAMINE-6-SULFATASE FAMILY MEMBER"/>
    <property type="match status" value="1"/>
</dbReference>
<protein>
    <submittedName>
        <fullName evidence="2">Sulfatase</fullName>
    </submittedName>
</protein>
<comment type="caution">
    <text evidence="2">The sequence shown here is derived from an EMBL/GenBank/DDBJ whole genome shotgun (WGS) entry which is preliminary data.</text>
</comment>
<gene>
    <name evidence="2" type="ORF">NV381_13165</name>
</gene>
<dbReference type="Gene3D" id="3.40.720.10">
    <property type="entry name" value="Alkaline Phosphatase, subunit A"/>
    <property type="match status" value="1"/>
</dbReference>
<evidence type="ECO:0000259" key="1">
    <source>
        <dbReference type="Pfam" id="PF00884"/>
    </source>
</evidence>
<dbReference type="InterPro" id="IPR017850">
    <property type="entry name" value="Alkaline_phosphatase_core_sf"/>
</dbReference>
<evidence type="ECO:0000313" key="3">
    <source>
        <dbReference type="Proteomes" id="UP001300012"/>
    </source>
</evidence>
<dbReference type="RefSeq" id="WP_258213743.1">
    <property type="nucleotide sequence ID" value="NZ_JANQBD010000008.1"/>
</dbReference>
<dbReference type="SUPFAM" id="SSF53649">
    <property type="entry name" value="Alkaline phosphatase-like"/>
    <property type="match status" value="1"/>
</dbReference>
<organism evidence="2 3">
    <name type="scientific">Paenibacillus radicis</name>
    <name type="common">ex Xue et al. 2023</name>
    <dbReference type="NCBI Taxonomy" id="2972489"/>
    <lineage>
        <taxon>Bacteria</taxon>
        <taxon>Bacillati</taxon>
        <taxon>Bacillota</taxon>
        <taxon>Bacilli</taxon>
        <taxon>Bacillales</taxon>
        <taxon>Paenibacillaceae</taxon>
        <taxon>Paenibacillus</taxon>
    </lineage>
</organism>
<sequence>MRAIMVMFDSLNRHMLPNYGCDWTHAPNFKRLAEKTVTFDNCYVGSMPCMPARRDLQTGRYNFLHRSWGPIEPFDDCMPERLKNNQVYTHLVTDHQHYWEDGGATYHTRYSSVEFVRGQEGDPWKGEVKDPDMAETEIPRLKAPVFQKMARQDTINRKYIEAEENFPQAMTFNLGLEFMEKNKEEDKWFLQIETFDPHEPFFSCQHYKDLYPHPYNGKHFDWPPYYFVQESEDVVQHGKYQYAALLSMCDHYLGRVLDLMDQHDMWKDTMLIVNTDHGYLLGEHGWWSKSVMPLYQEIAYIPFFAWDPRLGIKGERRSALVQNVDVAPTLLEFFGVPLPEGMSGKPLKDTILTDAKIRDAALFGFHGSSVNITDGRYVYMRGPVSPDNGPLFEYTLMPTTMRSFFALQQLQNIELQEPFAFTNGCQTMKIRAGSGRVSPFQYGSKLFDLASDPQQIQEVEDSDTELRLIHRMAELMSENDAPLEQYERLGIPRDGILSVSQLTEQKQEVEQAIEIPVLQERSWTRGAQLQMWTLLNTIPKEMRDQTLESFKQYVTGLALMNIEEEAILGFINVMLPSERREMALYFIRLAGRTS</sequence>
<keyword evidence="3" id="KW-1185">Reference proteome</keyword>
<reference evidence="2 3" key="1">
    <citation type="submission" date="2022-08" db="EMBL/GenBank/DDBJ databases">
        <title>Paenibacillus endoradicis sp. nov., Paenibacillus radicibacter sp. nov and Paenibacillus pararadicis sp. nov., three cold-adapted plant growth-promoting bacteria isolated from root of Larix gmelinii in Great Khingan.</title>
        <authorList>
            <person name="Xue H."/>
        </authorList>
    </citation>
    <scope>NUCLEOTIDE SEQUENCE [LARGE SCALE GENOMIC DNA]</scope>
    <source>
        <strain evidence="2 3">N5-1-1-5</strain>
    </source>
</reference>
<dbReference type="PANTHER" id="PTHR43108:SF8">
    <property type="entry name" value="SD21168P"/>
    <property type="match status" value="1"/>
</dbReference>
<proteinExistence type="predicted"/>